<proteinExistence type="predicted"/>
<evidence type="ECO:0000313" key="1">
    <source>
        <dbReference type="EMBL" id="AFZ48568.1"/>
    </source>
</evidence>
<sequence>MNPVLLIHGFVDKSIVFNKMSSYLIAKGYEIHSIDLTPNYGTADLKILAEQVKKYIDNTFSIGQKIDLIGFSMGGLVTRYYLQRMEGNKKVDKYISISAPNNGTLTAYLLPFEGIKQMRPESEFLLDLNKDLKENLSGIKSLFLWTPYDLMIFPAKSSVMAGIPQESIPVLNHKWMISDGRVLERVDRFLSDS</sequence>
<keyword evidence="1" id="KW-0012">Acyltransferase</keyword>
<dbReference type="Gene3D" id="3.40.50.1820">
    <property type="entry name" value="alpha/beta hydrolase"/>
    <property type="match status" value="1"/>
</dbReference>
<name>K9YR40_CYASC</name>
<dbReference type="EMBL" id="CP003940">
    <property type="protein sequence ID" value="AFZ48568.1"/>
    <property type="molecule type" value="Genomic_DNA"/>
</dbReference>
<dbReference type="PANTHER" id="PTHR37946:SF1">
    <property type="entry name" value="SLL1969 PROTEIN"/>
    <property type="match status" value="1"/>
</dbReference>
<keyword evidence="2" id="KW-1185">Reference proteome</keyword>
<dbReference type="PANTHER" id="PTHR37946">
    <property type="entry name" value="SLL1969 PROTEIN"/>
    <property type="match status" value="1"/>
</dbReference>
<dbReference type="GO" id="GO:0016746">
    <property type="term" value="F:acyltransferase activity"/>
    <property type="evidence" value="ECO:0007669"/>
    <property type="project" value="UniProtKB-KW"/>
</dbReference>
<organism evidence="1 2">
    <name type="scientific">Cyanobacterium stanieri (strain ATCC 29140 / PCC 7202)</name>
    <dbReference type="NCBI Taxonomy" id="292563"/>
    <lineage>
        <taxon>Bacteria</taxon>
        <taxon>Bacillati</taxon>
        <taxon>Cyanobacteriota</taxon>
        <taxon>Cyanophyceae</taxon>
        <taxon>Oscillatoriophycideae</taxon>
        <taxon>Chroococcales</taxon>
        <taxon>Geminocystaceae</taxon>
        <taxon>Cyanobacterium</taxon>
    </lineage>
</organism>
<protein>
    <submittedName>
        <fullName evidence="1">Lecithin:cholesterol acyltransferase</fullName>
    </submittedName>
</protein>
<dbReference type="HOGENOM" id="CLU_029537_5_0_3"/>
<dbReference type="InterPro" id="IPR029058">
    <property type="entry name" value="AB_hydrolase_fold"/>
</dbReference>
<accession>K9YR40</accession>
<dbReference type="SUPFAM" id="SSF53474">
    <property type="entry name" value="alpha/beta-Hydrolases"/>
    <property type="match status" value="1"/>
</dbReference>
<dbReference type="BioCyc" id="CSTA292563:G1353-2630-MONOMER"/>
<gene>
    <name evidence="1" type="ordered locus">Cyast_2625</name>
</gene>
<dbReference type="STRING" id="292563.Cyast_2625"/>
<dbReference type="Proteomes" id="UP000010483">
    <property type="component" value="Chromosome"/>
</dbReference>
<dbReference type="eggNOG" id="COG1075">
    <property type="taxonomic scope" value="Bacteria"/>
</dbReference>
<evidence type="ECO:0000313" key="2">
    <source>
        <dbReference type="Proteomes" id="UP000010483"/>
    </source>
</evidence>
<dbReference type="AlphaFoldDB" id="K9YR40"/>
<dbReference type="Pfam" id="PF02089">
    <property type="entry name" value="Palm_thioest"/>
    <property type="match status" value="1"/>
</dbReference>
<reference evidence="2" key="1">
    <citation type="journal article" date="2013" name="Proc. Natl. Acad. Sci. U.S.A.">
        <title>Improving the coverage of the cyanobacterial phylum using diversity-driven genome sequencing.</title>
        <authorList>
            <person name="Shih P.M."/>
            <person name="Wu D."/>
            <person name="Latifi A."/>
            <person name="Axen S.D."/>
            <person name="Fewer D.P."/>
            <person name="Talla E."/>
            <person name="Calteau A."/>
            <person name="Cai F."/>
            <person name="Tandeau de Marsac N."/>
            <person name="Rippka R."/>
            <person name="Herdman M."/>
            <person name="Sivonen K."/>
            <person name="Coursin T."/>
            <person name="Laurent T."/>
            <person name="Goodwin L."/>
            <person name="Nolan M."/>
            <person name="Davenport K.W."/>
            <person name="Han C.S."/>
            <person name="Rubin E.M."/>
            <person name="Eisen J.A."/>
            <person name="Woyke T."/>
            <person name="Gugger M."/>
            <person name="Kerfeld C.A."/>
        </authorList>
    </citation>
    <scope>NUCLEOTIDE SEQUENCE [LARGE SCALE GENOMIC DNA]</scope>
    <source>
        <strain evidence="2">ATCC 29140 / PCC 7202</strain>
    </source>
</reference>
<dbReference type="KEGG" id="csn:Cyast_2625"/>
<keyword evidence="1" id="KW-0808">Transferase</keyword>